<comment type="caution">
    <text evidence="6">The sequence shown here is derived from an EMBL/GenBank/DDBJ whole genome shotgun (WGS) entry which is preliminary data.</text>
</comment>
<dbReference type="Proteomes" id="UP000274822">
    <property type="component" value="Unassembled WGS sequence"/>
</dbReference>
<name>A0A433QJP1_9FUNG</name>
<dbReference type="InterPro" id="IPR051248">
    <property type="entry name" value="UPF0507/Ank_repeat_27"/>
</dbReference>
<gene>
    <name evidence="6" type="ORF">BC938DRAFT_479973</name>
</gene>
<dbReference type="PANTHER" id="PTHR24170:SF1">
    <property type="entry name" value="DOMAIN PROTEIN, PUTATIVE (AFU_ORTHOLOGUE AFUA_1G09870)-RELATED"/>
    <property type="match status" value="1"/>
</dbReference>
<dbReference type="GO" id="GO:0005085">
    <property type="term" value="F:guanyl-nucleotide exchange factor activity"/>
    <property type="evidence" value="ECO:0007669"/>
    <property type="project" value="TreeGrafter"/>
</dbReference>
<dbReference type="GO" id="GO:0045022">
    <property type="term" value="P:early endosome to late endosome transport"/>
    <property type="evidence" value="ECO:0007669"/>
    <property type="project" value="TreeGrafter"/>
</dbReference>
<protein>
    <recommendedName>
        <fullName evidence="8">VPS9 domain-containing protein</fullName>
    </recommendedName>
</protein>
<proteinExistence type="inferred from homology"/>
<dbReference type="PROSITE" id="PS50297">
    <property type="entry name" value="ANK_REP_REGION"/>
    <property type="match status" value="2"/>
</dbReference>
<feature type="repeat" description="ANK" evidence="2">
    <location>
        <begin position="897"/>
        <end position="919"/>
    </location>
</feature>
<evidence type="ECO:0008006" key="8">
    <source>
        <dbReference type="Google" id="ProtNLM"/>
    </source>
</evidence>
<evidence type="ECO:0000256" key="2">
    <source>
        <dbReference type="PROSITE-ProRule" id="PRU00023"/>
    </source>
</evidence>
<dbReference type="Gene3D" id="1.25.40.20">
    <property type="entry name" value="Ankyrin repeat-containing domain"/>
    <property type="match status" value="3"/>
</dbReference>
<feature type="repeat" description="ANK" evidence="2">
    <location>
        <begin position="698"/>
        <end position="730"/>
    </location>
</feature>
<dbReference type="InterPro" id="IPR036770">
    <property type="entry name" value="Ankyrin_rpt-contain_sf"/>
</dbReference>
<dbReference type="InterPro" id="IPR002110">
    <property type="entry name" value="Ankyrin_rpt"/>
</dbReference>
<dbReference type="EMBL" id="RBNJ01004428">
    <property type="protein sequence ID" value="RUS29998.1"/>
    <property type="molecule type" value="Genomic_DNA"/>
</dbReference>
<feature type="compositionally biased region" description="Polar residues" evidence="3">
    <location>
        <begin position="656"/>
        <end position="665"/>
    </location>
</feature>
<dbReference type="InterPro" id="IPR036871">
    <property type="entry name" value="PX_dom_sf"/>
</dbReference>
<evidence type="ECO:0000259" key="5">
    <source>
        <dbReference type="PROSITE" id="PS51205"/>
    </source>
</evidence>
<dbReference type="SUPFAM" id="SSF109993">
    <property type="entry name" value="VPS9 domain"/>
    <property type="match status" value="1"/>
</dbReference>
<organism evidence="6 7">
    <name type="scientific">Jimgerdemannia flammicorona</name>
    <dbReference type="NCBI Taxonomy" id="994334"/>
    <lineage>
        <taxon>Eukaryota</taxon>
        <taxon>Fungi</taxon>
        <taxon>Fungi incertae sedis</taxon>
        <taxon>Mucoromycota</taxon>
        <taxon>Mucoromycotina</taxon>
        <taxon>Endogonomycetes</taxon>
        <taxon>Endogonales</taxon>
        <taxon>Endogonaceae</taxon>
        <taxon>Jimgerdemannia</taxon>
    </lineage>
</organism>
<evidence type="ECO:0000256" key="3">
    <source>
        <dbReference type="SAM" id="MobiDB-lite"/>
    </source>
</evidence>
<dbReference type="Pfam" id="PF00787">
    <property type="entry name" value="PX"/>
    <property type="match status" value="1"/>
</dbReference>
<dbReference type="GO" id="GO:0030133">
    <property type="term" value="C:transport vesicle"/>
    <property type="evidence" value="ECO:0007669"/>
    <property type="project" value="TreeGrafter"/>
</dbReference>
<dbReference type="SMART" id="SM00248">
    <property type="entry name" value="ANK"/>
    <property type="match status" value="7"/>
</dbReference>
<dbReference type="GO" id="GO:0035091">
    <property type="term" value="F:phosphatidylinositol binding"/>
    <property type="evidence" value="ECO:0007669"/>
    <property type="project" value="InterPro"/>
</dbReference>
<comment type="similarity">
    <text evidence="1">Belongs to the UPF0507 family.</text>
</comment>
<dbReference type="Gene3D" id="1.20.1270.60">
    <property type="entry name" value="Arfaptin homology (AH) domain/BAR domain"/>
    <property type="match status" value="1"/>
</dbReference>
<keyword evidence="2" id="KW-0040">ANK repeat</keyword>
<dbReference type="GO" id="GO:0097422">
    <property type="term" value="C:tubular endosome"/>
    <property type="evidence" value="ECO:0007669"/>
    <property type="project" value="TreeGrafter"/>
</dbReference>
<dbReference type="InterPro" id="IPR037191">
    <property type="entry name" value="VPS9_dom_sf"/>
</dbReference>
<dbReference type="InterPro" id="IPR003123">
    <property type="entry name" value="VPS9"/>
</dbReference>
<evidence type="ECO:0000256" key="1">
    <source>
        <dbReference type="ARBA" id="ARBA00007428"/>
    </source>
</evidence>
<feature type="domain" description="VPS9" evidence="5">
    <location>
        <begin position="367"/>
        <end position="524"/>
    </location>
</feature>
<evidence type="ECO:0000313" key="7">
    <source>
        <dbReference type="Proteomes" id="UP000274822"/>
    </source>
</evidence>
<feature type="repeat" description="ANK" evidence="2">
    <location>
        <begin position="933"/>
        <end position="955"/>
    </location>
</feature>
<dbReference type="PROSITE" id="PS51205">
    <property type="entry name" value="VPS9"/>
    <property type="match status" value="1"/>
</dbReference>
<feature type="domain" description="PX" evidence="4">
    <location>
        <begin position="1045"/>
        <end position="1172"/>
    </location>
</feature>
<feature type="compositionally biased region" description="Polar residues" evidence="3">
    <location>
        <begin position="677"/>
        <end position="693"/>
    </location>
</feature>
<dbReference type="SUPFAM" id="SSF48403">
    <property type="entry name" value="Ankyrin repeat"/>
    <property type="match status" value="1"/>
</dbReference>
<reference evidence="6 7" key="1">
    <citation type="journal article" date="2018" name="New Phytol.">
        <title>Phylogenomics of Endogonaceae and evolution of mycorrhizas within Mucoromycota.</title>
        <authorList>
            <person name="Chang Y."/>
            <person name="Desiro A."/>
            <person name="Na H."/>
            <person name="Sandor L."/>
            <person name="Lipzen A."/>
            <person name="Clum A."/>
            <person name="Barry K."/>
            <person name="Grigoriev I.V."/>
            <person name="Martin F.M."/>
            <person name="Stajich J.E."/>
            <person name="Smith M.E."/>
            <person name="Bonito G."/>
            <person name="Spatafora J.W."/>
        </authorList>
    </citation>
    <scope>NUCLEOTIDE SEQUENCE [LARGE SCALE GENOMIC DNA]</scope>
    <source>
        <strain evidence="6 7">AD002</strain>
    </source>
</reference>
<dbReference type="Pfam" id="PF00023">
    <property type="entry name" value="Ank"/>
    <property type="match status" value="1"/>
</dbReference>
<dbReference type="PANTHER" id="PTHR24170">
    <property type="entry name" value="ANKYRIN REPEAT DOMAIN-CONTAINING PROTEIN 27"/>
    <property type="match status" value="1"/>
</dbReference>
<dbReference type="Gene3D" id="1.20.1050.80">
    <property type="entry name" value="VPS9 domain"/>
    <property type="match status" value="1"/>
</dbReference>
<dbReference type="SUPFAM" id="SSF64268">
    <property type="entry name" value="PX domain"/>
    <property type="match status" value="1"/>
</dbReference>
<dbReference type="Pfam" id="PF02204">
    <property type="entry name" value="VPS9"/>
    <property type="match status" value="1"/>
</dbReference>
<evidence type="ECO:0000313" key="6">
    <source>
        <dbReference type="EMBL" id="RUS29998.1"/>
    </source>
</evidence>
<dbReference type="GO" id="GO:0005886">
    <property type="term" value="C:plasma membrane"/>
    <property type="evidence" value="ECO:0007669"/>
    <property type="project" value="TreeGrafter"/>
</dbReference>
<dbReference type="GO" id="GO:0005769">
    <property type="term" value="C:early endosome"/>
    <property type="evidence" value="ECO:0007669"/>
    <property type="project" value="TreeGrafter"/>
</dbReference>
<dbReference type="InterPro" id="IPR001683">
    <property type="entry name" value="PX_dom"/>
</dbReference>
<dbReference type="InterPro" id="IPR027267">
    <property type="entry name" value="AH/BAR_dom_sf"/>
</dbReference>
<sequence>MYFLISVPARTGMSEQVVGERLREGRPCGKMARHVAEIGASAAVPSQSCNDIIRTTLRCPPSSPFAENMASLPKAMASSNPMLSTLFYTTPRPQRIVDIYSQLLTHQCIILVPRIDTLDTSGTDNLVVDDDFVASHIVRVPSGDLDPFPTRSTSSTRSTFSAISSLSNLSLSPSSSTVQAGVPGSPRKLDEFLTLNGKTLVIRDGIIKTERGFKKFAKCRLIKDSLHYDDDGRRFVLYHIDAPLVLNIIDSSSPVDKLSAPSNFKSFRNILDTFPAIAAVMDHKLDQMILAFNDQSMATTDQARLRQDVKSLLQQGYIALDGIDKQVITQMLQYCNLTAEMFYQVFESYVMERTYDVLFFKLSTFHRRDDAALANAAHRIRHLDLTQVGLPGSQGSQARRLLAGVKMFRNLGALRTPMEKLECLLATIGALTGTREGVGGRGWRDSDSVGSCKSNDDPLSTDAIIPLILLTLLRSNVTNLVTNISYMRDFSFEHDVTTGQYGYALSSLEGVVHYVLTNVKSLSVISRRNKRYWRALKRGDLLFVRKVHRMRNGGSYFEGVTGVGDKGVLDYGMEDEEAESEDSEVDIEVVEDSEEVLNEKIAVVEPGGTGMNTKMQDWDAKPLPPIPETLELEAKEPLPLVAVTDVDGTLNEKYFNGSSFPTQSDTDSDADDMLARSTPSIFNPGTPSSSALQTRDHLGDTALLMACRSGNADLVSFLLEEQGGCTSRDANYRRETPLMVAVLAGHVDVAARLLQDPYVRETLEREDSEGNTALLCSCQGAGGENAESEGDTEYRPTESSRQHRALACLELLLASGASLRIRNHSAGASAPLICAAGATPAHHVLLKRLAQVASLEVLNMRDDAGRTVFHLLNEPGIAKILIERGVDPDRVDNTNNRGWTPLHACAAEGRAEMVRFLVRLPGIVVSKGRMDARGQTALHLACESGSVDCARALLECPEVVAVINTKNEANGDTPLHIVAGLRSKMGAEVEEEKQIQMTGMLIQAGANPDVRNWDGARAVEVAIEEEVRDLLDDCSLFQRPVAGSSGRVSAVMRASFDPADPTKAITYVIKSGMPQSPSTITTVRRTLDDFRFLRQQLLYEHPESCIPTLDDFMEPPWLVSDSRAGSALVTSTAVMAESVRRLDRFLMYLVDHPIISEHELLWEFVLVSDMQRDQIRIRSRAKRDLALERVQDEYSSTLEDPSHEERYFVYARDTIVQLENAVKEVLKRARVLQRRWQDLGAEMKLLTHNMAKHPDFAFPEKARYIRALHNFSMAMSNKYPSDIMRVGDLFEDFSYVVKGTVSALQRPQELLAELANAERQILRHKSAVRRAETWHELISTVDRRRKLEEAEEQLVLLQLQAARLASCLNHSHRTVSDEMAHFQLCHTNELQNTLQSFARVQCEAERGRLNDMLAMMDGLGLKRRVKEEGAAG</sequence>
<dbReference type="GO" id="GO:0005770">
    <property type="term" value="C:late endosome"/>
    <property type="evidence" value="ECO:0007669"/>
    <property type="project" value="TreeGrafter"/>
</dbReference>
<dbReference type="Pfam" id="PF12796">
    <property type="entry name" value="Ank_2"/>
    <property type="match status" value="2"/>
</dbReference>
<dbReference type="CDD" id="cd06093">
    <property type="entry name" value="PX_domain"/>
    <property type="match status" value="1"/>
</dbReference>
<keyword evidence="7" id="KW-1185">Reference proteome</keyword>
<dbReference type="PROSITE" id="PS50088">
    <property type="entry name" value="ANK_REPEAT"/>
    <property type="match status" value="3"/>
</dbReference>
<dbReference type="Gene3D" id="3.30.1520.10">
    <property type="entry name" value="Phox-like domain"/>
    <property type="match status" value="1"/>
</dbReference>
<evidence type="ECO:0000259" key="4">
    <source>
        <dbReference type="PROSITE" id="PS50195"/>
    </source>
</evidence>
<dbReference type="PROSITE" id="PS50195">
    <property type="entry name" value="PX"/>
    <property type="match status" value="1"/>
</dbReference>
<accession>A0A433QJP1</accession>
<dbReference type="GO" id="GO:0000149">
    <property type="term" value="F:SNARE binding"/>
    <property type="evidence" value="ECO:0007669"/>
    <property type="project" value="TreeGrafter"/>
</dbReference>
<feature type="region of interest" description="Disordered" evidence="3">
    <location>
        <begin position="654"/>
        <end position="693"/>
    </location>
</feature>